<accession>A0A7H2BCW5</accession>
<name>A0A7H2BCW5_9MICC</name>
<dbReference type="Gene3D" id="3.30.450.30">
    <property type="entry name" value="Dynein light chain 2a, cytoplasmic"/>
    <property type="match status" value="1"/>
</dbReference>
<gene>
    <name evidence="1" type="ORF">IDM49_09885</name>
</gene>
<evidence type="ECO:0000313" key="2">
    <source>
        <dbReference type="Proteomes" id="UP000516404"/>
    </source>
</evidence>
<dbReference type="AlphaFoldDB" id="A0A7H2BCW5"/>
<dbReference type="SUPFAM" id="SSF103196">
    <property type="entry name" value="Roadblock/LC7 domain"/>
    <property type="match status" value="1"/>
</dbReference>
<dbReference type="KEGG" id="rter:IDM49_09885"/>
<dbReference type="Proteomes" id="UP000516404">
    <property type="component" value="Chromosome"/>
</dbReference>
<dbReference type="EMBL" id="CP061539">
    <property type="protein sequence ID" value="QNV37511.1"/>
    <property type="molecule type" value="Genomic_DNA"/>
</dbReference>
<reference evidence="1 2" key="1">
    <citation type="submission" date="2020-09" db="EMBL/GenBank/DDBJ databases">
        <title>Investigation of environmental microbes.</title>
        <authorList>
            <person name="Ou Y."/>
            <person name="Kang Q."/>
        </authorList>
    </citation>
    <scope>NUCLEOTIDE SEQUENCE [LARGE SCALE GENOMIC DNA]</scope>
    <source>
        <strain evidence="1 2">KJZ-14</strain>
    </source>
</reference>
<sequence length="122" mass="12957">MSQLDNSIQELLQIEGATGAALVDISSGMALASSGNPGFDLTVAAAGNSNVVRAKLKTMNDLGLDQKIEDIMITLGNQYHLINVLNTTETSGLFVYIVLDRNTANLALARHKLNAISSRISL</sequence>
<dbReference type="GeneID" id="96624549"/>
<organism evidence="1 2">
    <name type="scientific">Rothia terrae</name>
    <dbReference type="NCBI Taxonomy" id="396015"/>
    <lineage>
        <taxon>Bacteria</taxon>
        <taxon>Bacillati</taxon>
        <taxon>Actinomycetota</taxon>
        <taxon>Actinomycetes</taxon>
        <taxon>Micrococcales</taxon>
        <taxon>Micrococcaceae</taxon>
        <taxon>Rothia</taxon>
    </lineage>
</organism>
<evidence type="ECO:0000313" key="1">
    <source>
        <dbReference type="EMBL" id="QNV37511.1"/>
    </source>
</evidence>
<evidence type="ECO:0008006" key="3">
    <source>
        <dbReference type="Google" id="ProtNLM"/>
    </source>
</evidence>
<proteinExistence type="predicted"/>
<protein>
    <recommendedName>
        <fullName evidence="3">Roadblock/LC7 domain-containing protein</fullName>
    </recommendedName>
</protein>
<keyword evidence="2" id="KW-1185">Reference proteome</keyword>
<dbReference type="RefSeq" id="WP_168614198.1">
    <property type="nucleotide sequence ID" value="NZ_BAAAOX010000016.1"/>
</dbReference>